<feature type="compositionally biased region" description="Basic residues" evidence="1">
    <location>
        <begin position="56"/>
        <end position="75"/>
    </location>
</feature>
<proteinExistence type="predicted"/>
<evidence type="ECO:0000313" key="4">
    <source>
        <dbReference type="Proteomes" id="UP000625316"/>
    </source>
</evidence>
<dbReference type="RefSeq" id="WP_264324232.1">
    <property type="nucleotide sequence ID" value="NZ_JADEXQ010000016.1"/>
</dbReference>
<name>A0A928VIU5_9CYAN</name>
<evidence type="ECO:0000256" key="1">
    <source>
        <dbReference type="SAM" id="MobiDB-lite"/>
    </source>
</evidence>
<comment type="caution">
    <text evidence="3">The sequence shown here is derived from an EMBL/GenBank/DDBJ whole genome shotgun (WGS) entry which is preliminary data.</text>
</comment>
<gene>
    <name evidence="3" type="ORF">IQ266_06505</name>
</gene>
<keyword evidence="2" id="KW-1133">Transmembrane helix</keyword>
<feature type="region of interest" description="Disordered" evidence="1">
    <location>
        <begin position="1"/>
        <end position="110"/>
    </location>
</feature>
<protein>
    <submittedName>
        <fullName evidence="3">Uncharacterized protein</fullName>
    </submittedName>
</protein>
<feature type="compositionally biased region" description="Pro residues" evidence="1">
    <location>
        <begin position="7"/>
        <end position="20"/>
    </location>
</feature>
<reference evidence="3" key="1">
    <citation type="submission" date="2020-10" db="EMBL/GenBank/DDBJ databases">
        <authorList>
            <person name="Castelo-Branco R."/>
            <person name="Eusebio N."/>
            <person name="Adriana R."/>
            <person name="Vieira A."/>
            <person name="Brugerolle De Fraissinette N."/>
            <person name="Rezende De Castro R."/>
            <person name="Schneider M.P."/>
            <person name="Vasconcelos V."/>
            <person name="Leao P.N."/>
        </authorList>
    </citation>
    <scope>NUCLEOTIDE SEQUENCE</scope>
    <source>
        <strain evidence="3">LEGE 11480</strain>
    </source>
</reference>
<evidence type="ECO:0000256" key="2">
    <source>
        <dbReference type="SAM" id="Phobius"/>
    </source>
</evidence>
<accession>A0A928VIU5</accession>
<feature type="transmembrane region" description="Helical" evidence="2">
    <location>
        <begin position="123"/>
        <end position="146"/>
    </location>
</feature>
<evidence type="ECO:0000313" key="3">
    <source>
        <dbReference type="EMBL" id="MBE9029413.1"/>
    </source>
</evidence>
<dbReference type="Proteomes" id="UP000625316">
    <property type="component" value="Unassembled WGS sequence"/>
</dbReference>
<dbReference type="EMBL" id="JADEXQ010000016">
    <property type="protein sequence ID" value="MBE9029413.1"/>
    <property type="molecule type" value="Genomic_DNA"/>
</dbReference>
<feature type="non-terminal residue" evidence="3">
    <location>
        <position position="538"/>
    </location>
</feature>
<keyword evidence="4" id="KW-1185">Reference proteome</keyword>
<keyword evidence="2" id="KW-0812">Transmembrane</keyword>
<keyword evidence="2" id="KW-0472">Membrane</keyword>
<organism evidence="3 4">
    <name type="scientific">Romeriopsis navalis LEGE 11480</name>
    <dbReference type="NCBI Taxonomy" id="2777977"/>
    <lineage>
        <taxon>Bacteria</taxon>
        <taxon>Bacillati</taxon>
        <taxon>Cyanobacteriota</taxon>
        <taxon>Cyanophyceae</taxon>
        <taxon>Leptolyngbyales</taxon>
        <taxon>Leptolyngbyaceae</taxon>
        <taxon>Romeriopsis</taxon>
        <taxon>Romeriopsis navalis</taxon>
    </lineage>
</organism>
<dbReference type="AlphaFoldDB" id="A0A928VIU5"/>
<sequence length="538" mass="60771">MQRPPRRPGQPPRGPAPRKPNPQTQNRRSRPNRKTAPSQGRKRFTQRTQAAPGSRSARRAPKKSFRFPWQKKRNTWFKTEHPAQRRNLPKSNWFPYAPEEPDPKTKTKREKKPFKFELRYRPWMSSISSVLLVIGVGSLVSGIGWLSMQYLMHPKSIVWVNSYLPKPLQIKIAGWDQPYTLIEVQRQLKASGLTMGAKIRLTNGKQADMLIPVLKTDNTCISSLNTCTKIVELRVYRPTQHPYKKAKSPHFQMIDQLPISGMEDWFVQEPFVNAQVDVPPPSDRLLGFDRVEKLERRAPKGGTWLTLKGEQTQLGLYGQIFLYSPKTASLVAMVPWSSPNGELPNWENIASGGTSELVVDQTIGLETLYQVYSLQPDSRNVSGLALKPIDLKQPALNDRQYADAIDLARNGLWSLALKRLQSFGKQTFTKNPVAGLQRDVIAYHAKRFQTQADRDSASTSQQVQAHLLDGRWEKAIAVVKSVPGDREDVIELLNADAGQLIRRLKAATTITPGNRALQAWNAAMKLARSGQSNAIAWL</sequence>